<feature type="transmembrane region" description="Helical" evidence="2">
    <location>
        <begin position="750"/>
        <end position="770"/>
    </location>
</feature>
<dbReference type="EMBL" id="AP017378">
    <property type="protein sequence ID" value="BBD07726.1"/>
    <property type="molecule type" value="Genomic_DNA"/>
</dbReference>
<feature type="compositionally biased region" description="Polar residues" evidence="1">
    <location>
        <begin position="620"/>
        <end position="629"/>
    </location>
</feature>
<reference evidence="3 4" key="1">
    <citation type="journal article" date="2018" name="Sci. Adv.">
        <title>Multi-heme cytochromes provide a pathway for survival in energy-limited environments.</title>
        <authorList>
            <person name="Deng X."/>
            <person name="Dohmae N."/>
            <person name="Nealson K.H."/>
            <person name="Hashimoto K."/>
            <person name="Okamoto A."/>
        </authorList>
    </citation>
    <scope>NUCLEOTIDE SEQUENCE [LARGE SCALE GENOMIC DNA]</scope>
    <source>
        <strain evidence="3 4">IS5</strain>
    </source>
</reference>
<feature type="region of interest" description="Disordered" evidence="1">
    <location>
        <begin position="610"/>
        <end position="632"/>
    </location>
</feature>
<organism evidence="3 4">
    <name type="scientific">Desulfovibrio ferrophilus</name>
    <dbReference type="NCBI Taxonomy" id="241368"/>
    <lineage>
        <taxon>Bacteria</taxon>
        <taxon>Pseudomonadati</taxon>
        <taxon>Thermodesulfobacteriota</taxon>
        <taxon>Desulfovibrionia</taxon>
        <taxon>Desulfovibrionales</taxon>
        <taxon>Desulfovibrionaceae</taxon>
        <taxon>Desulfovibrio</taxon>
    </lineage>
</organism>
<dbReference type="KEGG" id="dfl:DFE_1000"/>
<evidence type="ECO:0000256" key="1">
    <source>
        <dbReference type="SAM" id="MobiDB-lite"/>
    </source>
</evidence>
<sequence length="994" mass="113313">MNSKSEMNLDDVAPQNIWERRLLFDRQDYELLRIVNDVLERGGYAGWKKLLAPYLHPNGIKEMATTFGLRIAYSVVNLLGSLESGEAVERLAALRTLRDEILTAPQSAMRYNTSRVLLQIMKELVRSKGNDLKQLQLAHDFRLCVSGKPRMIRDQLEKYHLLEMHEDRKQLAFDDHVHDAYSKGRKTPSHLVMDAWIKGLRKVTLIYYNHIPTKVAWEVLNAAEIMGLSVRICVELRARHMGRYVKLLWTPRDLTEAEDFMGFLKTSSVQELMRKGREVSTFQQKYVWRLVDKFNKTLRFEMARKEGVDVPEIDLNAFSRFLGAGQPSVDQLANYLSLLMGTEFHDQLDSEYLLSTWLAPTANPDIPNPFVPSEDEDVPELLRHTPASLTKMLGSIHPHNWITLDPEGLDLADMTIVLAECNAAVTHLETLNLRAHATGSGDIYRQAIKLQEMLNSANAIRCKRFLNKVMDDLRDGTAPQKEQKRERLLKLREKLHDFYGLYRKRPLRSRAGTDSTGKSTLRHGMGIVVAETLPPRAQRCIRKSKDGRHEALPLFLSVKQQVTYSPRPSPSRLDALLQRLPGGRLLTSDTSRCWLKGRYSLPRHGKGNLHALGGKVNQPPVETSPTQTKGGRPRLQWSYLNSKLKNSLKILLGLLPAAASFYFTKDWWLLAWFGALIWFTITGFRNIIQSVLGCGGLRRSRLLKWKDLVSWDRLSDSLLFTGFSVPLLDWLVKMELLDKGLGINTSTNPLLLYTIMAIVNGLYISGHNIVRGLPRSAIVGNLFRSMLSIPLAFMFNGMVGQLLLFNGVVGVDAILQKWAAIISKFASDCIAGVIEGLADRSKYIALRRRDLKQKIKQMFDTHAQLEMMYPQDDVIELLEMPKAFIETLSTEQKGLERIVIVNALDFMYMWMYQPRARSVMASMMRDMSPEERRTFLLSQYVLQREKEISVMLVNGLVGKHFSGSLAFYLDNVQDYLDQIQRVAARSQTALAVLD</sequence>
<protein>
    <submittedName>
        <fullName evidence="3">Uncharacterized protein</fullName>
    </submittedName>
</protein>
<evidence type="ECO:0000313" key="4">
    <source>
        <dbReference type="Proteomes" id="UP000269883"/>
    </source>
</evidence>
<dbReference type="Proteomes" id="UP000269883">
    <property type="component" value="Chromosome"/>
</dbReference>
<evidence type="ECO:0000313" key="3">
    <source>
        <dbReference type="EMBL" id="BBD07726.1"/>
    </source>
</evidence>
<evidence type="ECO:0000256" key="2">
    <source>
        <dbReference type="SAM" id="Phobius"/>
    </source>
</evidence>
<feature type="transmembrane region" description="Helical" evidence="2">
    <location>
        <begin position="782"/>
        <end position="806"/>
    </location>
</feature>
<dbReference type="AlphaFoldDB" id="A0A2Z6AX48"/>
<dbReference type="OrthoDB" id="5427740at2"/>
<feature type="transmembrane region" description="Helical" evidence="2">
    <location>
        <begin position="669"/>
        <end position="688"/>
    </location>
</feature>
<keyword evidence="2" id="KW-0472">Membrane</keyword>
<accession>A0A2Z6AX48</accession>
<proteinExistence type="predicted"/>
<keyword evidence="2" id="KW-1133">Transmembrane helix</keyword>
<dbReference type="RefSeq" id="WP_126377223.1">
    <property type="nucleotide sequence ID" value="NZ_AP017378.1"/>
</dbReference>
<keyword evidence="2" id="KW-0812">Transmembrane</keyword>
<keyword evidence="4" id="KW-1185">Reference proteome</keyword>
<name>A0A2Z6AX48_9BACT</name>
<gene>
    <name evidence="3" type="ORF">DFE_1000</name>
</gene>